<dbReference type="PANTHER" id="PTHR43522:SF2">
    <property type="entry name" value="TRANSKETOLASE 1-RELATED"/>
    <property type="match status" value="1"/>
</dbReference>
<dbReference type="RefSeq" id="XP_031937613.1">
    <property type="nucleotide sequence ID" value="XM_032080003.1"/>
</dbReference>
<keyword evidence="2" id="KW-0460">Magnesium</keyword>
<dbReference type="GO" id="GO:0006098">
    <property type="term" value="P:pentose-phosphate shunt"/>
    <property type="evidence" value="ECO:0007669"/>
    <property type="project" value="TreeGrafter"/>
</dbReference>
<keyword evidence="5" id="KW-1185">Reference proteome</keyword>
<dbReference type="InterPro" id="IPR055152">
    <property type="entry name" value="Transketolase-like_C_2"/>
</dbReference>
<reference evidence="4 5" key="1">
    <citation type="submission" date="2019-04" db="EMBL/GenBank/DDBJ databases">
        <authorList>
            <consortium name="DOE Joint Genome Institute"/>
            <person name="Mondo S."/>
            <person name="Kjaerbolling I."/>
            <person name="Vesth T."/>
            <person name="Frisvad J.C."/>
            <person name="Nybo J.L."/>
            <person name="Theobald S."/>
            <person name="Kildgaard S."/>
            <person name="Isbrandt T."/>
            <person name="Kuo A."/>
            <person name="Sato A."/>
            <person name="Lyhne E.K."/>
            <person name="Kogle M.E."/>
            <person name="Wiebenga A."/>
            <person name="Kun R.S."/>
            <person name="Lubbers R.J."/>
            <person name="Makela M.R."/>
            <person name="Barry K."/>
            <person name="Chovatia M."/>
            <person name="Clum A."/>
            <person name="Daum C."/>
            <person name="Haridas S."/>
            <person name="He G."/>
            <person name="LaButti K."/>
            <person name="Lipzen A."/>
            <person name="Riley R."/>
            <person name="Salamov A."/>
            <person name="Simmons B.A."/>
            <person name="Magnuson J.K."/>
            <person name="Henrissat B."/>
            <person name="Mortensen U.H."/>
            <person name="Larsen T.O."/>
            <person name="Devries R.P."/>
            <person name="Grigoriev I.V."/>
            <person name="Machida M."/>
            <person name="Baker S.E."/>
            <person name="Andersen M.R."/>
            <person name="Cantor M.N."/>
            <person name="Hua S.X."/>
        </authorList>
    </citation>
    <scope>NUCLEOTIDE SEQUENCE [LARGE SCALE GENOMIC DNA]</scope>
    <source>
        <strain evidence="4 5">CBS 119388</strain>
    </source>
</reference>
<dbReference type="Proteomes" id="UP000325579">
    <property type="component" value="Unassembled WGS sequence"/>
</dbReference>
<dbReference type="InterPro" id="IPR033247">
    <property type="entry name" value="Transketolase_fam"/>
</dbReference>
<feature type="domain" description="Transketolase-like C-terminal" evidence="3">
    <location>
        <begin position="21"/>
        <end position="100"/>
    </location>
</feature>
<accession>A0A5N7D1N9</accession>
<sequence length="130" mass="14690">MPSSRLSREVQSFNLPSWRRKKLAGELGIPTRVVSMPSIGVSEKRPETYQKTVLSDSPHIVSVEAYVSTIWARLCTASISMDSFGYSGAGSVNFRHFDLDSDSIARKIQWHVQGTHITAKRWVRLEQKII</sequence>
<evidence type="ECO:0000259" key="3">
    <source>
        <dbReference type="Pfam" id="PF22613"/>
    </source>
</evidence>
<dbReference type="GO" id="GO:0004802">
    <property type="term" value="F:transketolase activity"/>
    <property type="evidence" value="ECO:0007669"/>
    <property type="project" value="TreeGrafter"/>
</dbReference>
<dbReference type="GeneID" id="43664694"/>
<dbReference type="GO" id="GO:0046872">
    <property type="term" value="F:metal ion binding"/>
    <property type="evidence" value="ECO:0007669"/>
    <property type="project" value="UniProtKB-KW"/>
</dbReference>
<protein>
    <submittedName>
        <fullName evidence="4">Transketolase</fullName>
    </submittedName>
</protein>
<dbReference type="InterPro" id="IPR009014">
    <property type="entry name" value="Transketo_C/PFOR_II"/>
</dbReference>
<dbReference type="PANTHER" id="PTHR43522">
    <property type="entry name" value="TRANSKETOLASE"/>
    <property type="match status" value="1"/>
</dbReference>
<dbReference type="GO" id="GO:0005829">
    <property type="term" value="C:cytosol"/>
    <property type="evidence" value="ECO:0007669"/>
    <property type="project" value="TreeGrafter"/>
</dbReference>
<keyword evidence="1" id="KW-0479">Metal-binding</keyword>
<dbReference type="SUPFAM" id="SSF52922">
    <property type="entry name" value="TK C-terminal domain-like"/>
    <property type="match status" value="1"/>
</dbReference>
<dbReference type="OrthoDB" id="10267175at2759"/>
<dbReference type="Gene3D" id="3.40.50.920">
    <property type="match status" value="1"/>
</dbReference>
<proteinExistence type="predicted"/>
<organism evidence="4 5">
    <name type="scientific">Aspergillus pseudonomiae</name>
    <dbReference type="NCBI Taxonomy" id="1506151"/>
    <lineage>
        <taxon>Eukaryota</taxon>
        <taxon>Fungi</taxon>
        <taxon>Dikarya</taxon>
        <taxon>Ascomycota</taxon>
        <taxon>Pezizomycotina</taxon>
        <taxon>Eurotiomycetes</taxon>
        <taxon>Eurotiomycetidae</taxon>
        <taxon>Eurotiales</taxon>
        <taxon>Aspergillaceae</taxon>
        <taxon>Aspergillus</taxon>
        <taxon>Aspergillus subgen. Circumdati</taxon>
    </lineage>
</organism>
<evidence type="ECO:0000313" key="4">
    <source>
        <dbReference type="EMBL" id="KAE8400294.1"/>
    </source>
</evidence>
<name>A0A5N6HRI9_9EURO</name>
<evidence type="ECO:0000313" key="5">
    <source>
        <dbReference type="Proteomes" id="UP000325579"/>
    </source>
</evidence>
<evidence type="ECO:0000256" key="1">
    <source>
        <dbReference type="ARBA" id="ARBA00022723"/>
    </source>
</evidence>
<dbReference type="EMBL" id="ML736818">
    <property type="protein sequence ID" value="KAE8400294.1"/>
    <property type="molecule type" value="Genomic_DNA"/>
</dbReference>
<dbReference type="Pfam" id="PF22613">
    <property type="entry name" value="Transketolase_C_1"/>
    <property type="match status" value="1"/>
</dbReference>
<evidence type="ECO:0000256" key="2">
    <source>
        <dbReference type="ARBA" id="ARBA00022842"/>
    </source>
</evidence>
<gene>
    <name evidence="4" type="ORF">BDV37DRAFT_210685</name>
</gene>
<dbReference type="AlphaFoldDB" id="A0A5N6HRI9"/>
<accession>A0A5N6HRI9</accession>